<feature type="transmembrane region" description="Helical" evidence="1">
    <location>
        <begin position="277"/>
        <end position="294"/>
    </location>
</feature>
<name>A0ABR0ESL1_ZASCE</name>
<keyword evidence="3" id="KW-1185">Reference proteome</keyword>
<evidence type="ECO:0000313" key="2">
    <source>
        <dbReference type="EMBL" id="KAK4504455.1"/>
    </source>
</evidence>
<comment type="caution">
    <text evidence="2">The sequence shown here is derived from an EMBL/GenBank/DDBJ whole genome shotgun (WGS) entry which is preliminary data.</text>
</comment>
<keyword evidence="1" id="KW-1133">Transmembrane helix</keyword>
<organism evidence="2 3">
    <name type="scientific">Zasmidium cellare</name>
    <name type="common">Wine cellar mold</name>
    <name type="synonym">Racodium cellare</name>
    <dbReference type="NCBI Taxonomy" id="395010"/>
    <lineage>
        <taxon>Eukaryota</taxon>
        <taxon>Fungi</taxon>
        <taxon>Dikarya</taxon>
        <taxon>Ascomycota</taxon>
        <taxon>Pezizomycotina</taxon>
        <taxon>Dothideomycetes</taxon>
        <taxon>Dothideomycetidae</taxon>
        <taxon>Mycosphaerellales</taxon>
        <taxon>Mycosphaerellaceae</taxon>
        <taxon>Zasmidium</taxon>
    </lineage>
</organism>
<dbReference type="Proteomes" id="UP001305779">
    <property type="component" value="Unassembled WGS sequence"/>
</dbReference>
<dbReference type="SUPFAM" id="SSF52540">
    <property type="entry name" value="P-loop containing nucleoside triphosphate hydrolases"/>
    <property type="match status" value="1"/>
</dbReference>
<dbReference type="Pfam" id="PF17784">
    <property type="entry name" value="Sulfotransfer_4"/>
    <property type="match status" value="1"/>
</dbReference>
<sequence>MATARERHPHAYVAMNQDPRQRKRTVPMEVISANISRTGTMSTKAALEILGLPTWHHVEMSANPPDMDMWSEAFILKYDPALAARKGLKPFTRKEWDSLLGYWSATTDQPAACFTEELVNAYPEAKVLLVERDVESWFTSYKNGVIESVYNPWIPLASYIDSHYMARICRQTDLFSTYFFGVSIPRATGLFNNQDSKEQYIANAKEVYLKHLEMVKRVTPPERLLVFKIEQGWKPLCEFLGKPIPDVPFPRVNETAAVKEKVSVYIANSYKRALRRMAVRVLPVVVVAVGVVVWREEVLRWAGQLTG</sequence>
<gene>
    <name evidence="2" type="ORF">PRZ48_005371</name>
</gene>
<evidence type="ECO:0008006" key="4">
    <source>
        <dbReference type="Google" id="ProtNLM"/>
    </source>
</evidence>
<keyword evidence="1" id="KW-0812">Transmembrane</keyword>
<reference evidence="2 3" key="1">
    <citation type="journal article" date="2023" name="G3 (Bethesda)">
        <title>A chromosome-level genome assembly of Zasmidium syzygii isolated from banana leaves.</title>
        <authorList>
            <person name="van Westerhoven A.C."/>
            <person name="Mehrabi R."/>
            <person name="Talebi R."/>
            <person name="Steentjes M.B.F."/>
            <person name="Corcolon B."/>
            <person name="Chong P.A."/>
            <person name="Kema G.H.J."/>
            <person name="Seidl M.F."/>
        </authorList>
    </citation>
    <scope>NUCLEOTIDE SEQUENCE [LARGE SCALE GENOMIC DNA]</scope>
    <source>
        <strain evidence="2 3">P124</strain>
    </source>
</reference>
<dbReference type="Gene3D" id="3.40.50.300">
    <property type="entry name" value="P-loop containing nucleotide triphosphate hydrolases"/>
    <property type="match status" value="1"/>
</dbReference>
<proteinExistence type="predicted"/>
<dbReference type="InterPro" id="IPR027417">
    <property type="entry name" value="P-loop_NTPase"/>
</dbReference>
<accession>A0ABR0ESL1</accession>
<evidence type="ECO:0000313" key="3">
    <source>
        <dbReference type="Proteomes" id="UP001305779"/>
    </source>
</evidence>
<dbReference type="EMBL" id="JAXOVC010000003">
    <property type="protein sequence ID" value="KAK4504455.1"/>
    <property type="molecule type" value="Genomic_DNA"/>
</dbReference>
<evidence type="ECO:0000256" key="1">
    <source>
        <dbReference type="SAM" id="Phobius"/>
    </source>
</evidence>
<protein>
    <recommendedName>
        <fullName evidence="4">Sulfotransferase</fullName>
    </recommendedName>
</protein>
<dbReference type="InterPro" id="IPR040632">
    <property type="entry name" value="Sulfotransfer_4"/>
</dbReference>
<dbReference type="PANTHER" id="PTHR36978">
    <property type="entry name" value="P-LOOP CONTAINING NUCLEOTIDE TRIPHOSPHATE HYDROLASE"/>
    <property type="match status" value="1"/>
</dbReference>
<keyword evidence="1" id="KW-0472">Membrane</keyword>
<dbReference type="PANTHER" id="PTHR36978:SF4">
    <property type="entry name" value="P-LOOP CONTAINING NUCLEOSIDE TRIPHOSPHATE HYDROLASE PROTEIN"/>
    <property type="match status" value="1"/>
</dbReference>